<dbReference type="Gene3D" id="2.60.40.2310">
    <property type="match status" value="1"/>
</dbReference>
<dbReference type="PANTHER" id="PTHR10795">
    <property type="entry name" value="PROPROTEIN CONVERTASE SUBTILISIN/KEXIN"/>
    <property type="match status" value="1"/>
</dbReference>
<evidence type="ECO:0000313" key="14">
    <source>
        <dbReference type="Proteomes" id="UP000823674"/>
    </source>
</evidence>
<dbReference type="PROSITE" id="PS00138">
    <property type="entry name" value="SUBTILASE_SER"/>
    <property type="match status" value="1"/>
</dbReference>
<dbReference type="InterPro" id="IPR036852">
    <property type="entry name" value="Peptidase_S8/S53_dom_sf"/>
</dbReference>
<dbReference type="InterPro" id="IPR041469">
    <property type="entry name" value="Subtilisin-like_FN3"/>
</dbReference>
<feature type="domain" description="Inhibitor I9" evidence="11">
    <location>
        <begin position="34"/>
        <end position="109"/>
    </location>
</feature>
<protein>
    <recommendedName>
        <fullName evidence="15">Subtilisin-like protease</fullName>
    </recommendedName>
</protein>
<feature type="signal peptide" evidence="8">
    <location>
        <begin position="1"/>
        <end position="29"/>
    </location>
</feature>
<evidence type="ECO:0000313" key="13">
    <source>
        <dbReference type="EMBL" id="KAG5411865.1"/>
    </source>
</evidence>
<dbReference type="InterPro" id="IPR045051">
    <property type="entry name" value="SBT"/>
</dbReference>
<evidence type="ECO:0000256" key="4">
    <source>
        <dbReference type="ARBA" id="ARBA00022801"/>
    </source>
</evidence>
<dbReference type="CDD" id="cd04852">
    <property type="entry name" value="Peptidases_S8_3"/>
    <property type="match status" value="1"/>
</dbReference>
<feature type="domain" description="PA" evidence="10">
    <location>
        <begin position="347"/>
        <end position="435"/>
    </location>
</feature>
<dbReference type="InterPro" id="IPR034197">
    <property type="entry name" value="Peptidases_S8_3"/>
</dbReference>
<evidence type="ECO:0000259" key="10">
    <source>
        <dbReference type="Pfam" id="PF02225"/>
    </source>
</evidence>
<comment type="similarity">
    <text evidence="1 7">Belongs to the peptidase S8 family.</text>
</comment>
<dbReference type="Proteomes" id="UP000823674">
    <property type="component" value="Chromosome A02"/>
</dbReference>
<evidence type="ECO:0000256" key="5">
    <source>
        <dbReference type="ARBA" id="ARBA00022825"/>
    </source>
</evidence>
<feature type="active site" description="Charge relay system" evidence="7">
    <location>
        <position position="206"/>
    </location>
</feature>
<keyword evidence="6" id="KW-0325">Glycoprotein</keyword>
<feature type="chain" id="PRO_5045083132" description="Subtilisin-like protease" evidence="8">
    <location>
        <begin position="30"/>
        <end position="776"/>
    </location>
</feature>
<keyword evidence="14" id="KW-1185">Reference proteome</keyword>
<dbReference type="Pfam" id="PF05922">
    <property type="entry name" value="Inhibitor_I9"/>
    <property type="match status" value="1"/>
</dbReference>
<proteinExistence type="inferred from homology"/>
<dbReference type="PRINTS" id="PR00723">
    <property type="entry name" value="SUBTILISIN"/>
</dbReference>
<feature type="domain" description="Peptidase S8/S53" evidence="9">
    <location>
        <begin position="133"/>
        <end position="560"/>
    </location>
</feature>
<reference evidence="13 14" key="1">
    <citation type="submission" date="2021-03" db="EMBL/GenBank/DDBJ databases">
        <authorList>
            <person name="King G.J."/>
            <person name="Bancroft I."/>
            <person name="Baten A."/>
            <person name="Bloomfield J."/>
            <person name="Borpatragohain P."/>
            <person name="He Z."/>
            <person name="Irish N."/>
            <person name="Irwin J."/>
            <person name="Liu K."/>
            <person name="Mauleon R.P."/>
            <person name="Moore J."/>
            <person name="Morris R."/>
            <person name="Ostergaard L."/>
            <person name="Wang B."/>
            <person name="Wells R."/>
        </authorList>
    </citation>
    <scope>NUCLEOTIDE SEQUENCE [LARGE SCALE GENOMIC DNA]</scope>
    <source>
        <strain evidence="13">R-o-18</strain>
        <tissue evidence="13">Leaf</tissue>
    </source>
</reference>
<feature type="active site" description="Charge relay system" evidence="7">
    <location>
        <position position="141"/>
    </location>
</feature>
<evidence type="ECO:0000256" key="8">
    <source>
        <dbReference type="SAM" id="SignalP"/>
    </source>
</evidence>
<dbReference type="InterPro" id="IPR000209">
    <property type="entry name" value="Peptidase_S8/S53_dom"/>
</dbReference>
<dbReference type="Gene3D" id="3.40.50.200">
    <property type="entry name" value="Peptidase S8/S53 domain"/>
    <property type="match status" value="2"/>
</dbReference>
<feature type="active site" description="Charge relay system" evidence="7">
    <location>
        <position position="521"/>
    </location>
</feature>
<dbReference type="Pfam" id="PF00082">
    <property type="entry name" value="Peptidase_S8"/>
    <property type="match status" value="1"/>
</dbReference>
<dbReference type="Pfam" id="PF02225">
    <property type="entry name" value="PA"/>
    <property type="match status" value="1"/>
</dbReference>
<organism evidence="13 14">
    <name type="scientific">Brassica rapa subsp. trilocularis</name>
    <dbReference type="NCBI Taxonomy" id="1813537"/>
    <lineage>
        <taxon>Eukaryota</taxon>
        <taxon>Viridiplantae</taxon>
        <taxon>Streptophyta</taxon>
        <taxon>Embryophyta</taxon>
        <taxon>Tracheophyta</taxon>
        <taxon>Spermatophyta</taxon>
        <taxon>Magnoliopsida</taxon>
        <taxon>eudicotyledons</taxon>
        <taxon>Gunneridae</taxon>
        <taxon>Pentapetalae</taxon>
        <taxon>rosids</taxon>
        <taxon>malvids</taxon>
        <taxon>Brassicales</taxon>
        <taxon>Brassicaceae</taxon>
        <taxon>Brassiceae</taxon>
        <taxon>Brassica</taxon>
    </lineage>
</organism>
<sequence>MSYSSFLSSAAFFTILLLLHHGFCHVSDGAQHATYIVHMAQSQMPLGFDLHSLWYDSSLRSVSQSAQLLYTYANAIHGFSTRLTPEEADSLMTLPGVISVLPEHRYELHTTRTPLFLGLDVHNADLPETGSSSDVVVGVLDTGVWPESKSFSDVGLGPVTSTWRGGCEAGTNFTASLCNRKLIGGRFFARGYEATMGPVDEDDDGHGTHTSSTAAGSVVEGASLLGFASGAARGMARRARVAVYKVCWEGGCFSFDILAAIDKAVDDIVDRQRRDRSICGMERGILVSCSAGNSGPSSSTLSNVAPWITTVGVGTIDRDFPAVAVLGKGKNYSGVSLFKGDALPDKTLPFVYAGNATYAANGNLCGPGTLIPEKVKAKIVMCDRRVNARVQKGEVVKAAGGLGMILANTAENGEELVADAHLLPATAVGEKAGDIIRHYVLTDPNPTASVLIRGTVVNVQPCSVVAAFSSRGPNSITPDIIKPDLIAPGVNILAGWTGSKGPTGLAYDARRVEFNIISGTSMSCPHVSGLAALLNSVHPEWIPAAIISALMTTAYKTYNDGKPILDVTTGKPSTPFEHGVGHVLPTTAINPGLIYDLTTVDYFGFLCALNYTPSQITSVSRRNYTCDPSKSYSVAHLNYPSFAVNVDGSSVFKYTRTVTSVGGAGSYSVKVNSETTDVKISVEPAVLNFKEINEKKSHSVTFTVNSSKASRSNSFGSIEWSDGKHVVASPVAISWTYALLCNSSLFQSKNGMQCVLGLYLFSLCYLKKVNILRPQG</sequence>
<dbReference type="EMBL" id="JADBGQ010000002">
    <property type="protein sequence ID" value="KAG5411865.1"/>
    <property type="molecule type" value="Genomic_DNA"/>
</dbReference>
<evidence type="ECO:0000256" key="3">
    <source>
        <dbReference type="ARBA" id="ARBA00022729"/>
    </source>
</evidence>
<dbReference type="CDD" id="cd02120">
    <property type="entry name" value="PA_subtilisin_like"/>
    <property type="match status" value="1"/>
</dbReference>
<evidence type="ECO:0000256" key="7">
    <source>
        <dbReference type="PROSITE-ProRule" id="PRU01240"/>
    </source>
</evidence>
<evidence type="ECO:0000256" key="2">
    <source>
        <dbReference type="ARBA" id="ARBA00022670"/>
    </source>
</evidence>
<keyword evidence="2 7" id="KW-0645">Protease</keyword>
<dbReference type="InterPro" id="IPR023828">
    <property type="entry name" value="Peptidase_S8_Ser-AS"/>
</dbReference>
<keyword evidence="5 7" id="KW-0720">Serine protease</keyword>
<gene>
    <name evidence="13" type="primary">A02p051880.1_BraROA</name>
    <name evidence="13" type="ORF">IGI04_008184</name>
</gene>
<dbReference type="InterPro" id="IPR015500">
    <property type="entry name" value="Peptidase_S8_subtilisin-rel"/>
</dbReference>
<dbReference type="Gene3D" id="3.30.70.80">
    <property type="entry name" value="Peptidase S8 propeptide/proteinase inhibitor I9"/>
    <property type="match status" value="1"/>
</dbReference>
<comment type="caution">
    <text evidence="13">The sequence shown here is derived from an EMBL/GenBank/DDBJ whole genome shotgun (WGS) entry which is preliminary data.</text>
</comment>
<dbReference type="PROSITE" id="PS51892">
    <property type="entry name" value="SUBTILASE"/>
    <property type="match status" value="1"/>
</dbReference>
<dbReference type="InterPro" id="IPR010259">
    <property type="entry name" value="S8pro/Inhibitor_I9"/>
</dbReference>
<keyword evidence="4 7" id="KW-0378">Hydrolase</keyword>
<dbReference type="SUPFAM" id="SSF52743">
    <property type="entry name" value="Subtilisin-like"/>
    <property type="match status" value="1"/>
</dbReference>
<dbReference type="InterPro" id="IPR037045">
    <property type="entry name" value="S8pro/Inhibitor_I9_sf"/>
</dbReference>
<dbReference type="InterPro" id="IPR003137">
    <property type="entry name" value="PA_domain"/>
</dbReference>
<evidence type="ECO:0008006" key="15">
    <source>
        <dbReference type="Google" id="ProtNLM"/>
    </source>
</evidence>
<evidence type="ECO:0000259" key="12">
    <source>
        <dbReference type="Pfam" id="PF17766"/>
    </source>
</evidence>
<evidence type="ECO:0000256" key="6">
    <source>
        <dbReference type="ARBA" id="ARBA00023180"/>
    </source>
</evidence>
<evidence type="ECO:0000259" key="9">
    <source>
        <dbReference type="Pfam" id="PF00082"/>
    </source>
</evidence>
<keyword evidence="3 8" id="KW-0732">Signal</keyword>
<name>A0ABQ7NP84_BRACM</name>
<evidence type="ECO:0000259" key="11">
    <source>
        <dbReference type="Pfam" id="PF05922"/>
    </source>
</evidence>
<dbReference type="Pfam" id="PF17766">
    <property type="entry name" value="fn3_6"/>
    <property type="match status" value="1"/>
</dbReference>
<dbReference type="Gene3D" id="3.50.30.30">
    <property type="match status" value="1"/>
</dbReference>
<evidence type="ECO:0000256" key="1">
    <source>
        <dbReference type="ARBA" id="ARBA00011073"/>
    </source>
</evidence>
<accession>A0ABQ7NP84</accession>
<feature type="domain" description="Subtilisin-like protease fibronectin type-III" evidence="12">
    <location>
        <begin position="637"/>
        <end position="733"/>
    </location>
</feature>